<organism evidence="1 2">
    <name type="scientific">Stephania cephalantha</name>
    <dbReference type="NCBI Taxonomy" id="152367"/>
    <lineage>
        <taxon>Eukaryota</taxon>
        <taxon>Viridiplantae</taxon>
        <taxon>Streptophyta</taxon>
        <taxon>Embryophyta</taxon>
        <taxon>Tracheophyta</taxon>
        <taxon>Spermatophyta</taxon>
        <taxon>Magnoliopsida</taxon>
        <taxon>Ranunculales</taxon>
        <taxon>Menispermaceae</taxon>
        <taxon>Menispermoideae</taxon>
        <taxon>Cissampelideae</taxon>
        <taxon>Stephania</taxon>
    </lineage>
</organism>
<comment type="caution">
    <text evidence="1">The sequence shown here is derived from an EMBL/GenBank/DDBJ whole genome shotgun (WGS) entry which is preliminary data.</text>
</comment>
<evidence type="ECO:0000313" key="2">
    <source>
        <dbReference type="Proteomes" id="UP001419268"/>
    </source>
</evidence>
<reference evidence="1 2" key="1">
    <citation type="submission" date="2024-01" db="EMBL/GenBank/DDBJ databases">
        <title>Genome assemblies of Stephania.</title>
        <authorList>
            <person name="Yang L."/>
        </authorList>
    </citation>
    <scope>NUCLEOTIDE SEQUENCE [LARGE SCALE GENOMIC DNA]</scope>
    <source>
        <strain evidence="1">JXDWG</strain>
        <tissue evidence="1">Leaf</tissue>
    </source>
</reference>
<keyword evidence="2" id="KW-1185">Reference proteome</keyword>
<dbReference type="AlphaFoldDB" id="A0AAP0L854"/>
<sequence>MMNLCSNHQDIIKTMNQEISDSSPKLQRIFRHENFQISKFFSRKKLFPFELAIKCHQMSPF</sequence>
<dbReference type="Proteomes" id="UP001419268">
    <property type="component" value="Unassembled WGS sequence"/>
</dbReference>
<protein>
    <submittedName>
        <fullName evidence="1">Uncharacterized protein</fullName>
    </submittedName>
</protein>
<gene>
    <name evidence="1" type="ORF">Scep_001317</name>
</gene>
<accession>A0AAP0L854</accession>
<name>A0AAP0L854_9MAGN</name>
<dbReference type="EMBL" id="JBBNAG010000001">
    <property type="protein sequence ID" value="KAK9166126.1"/>
    <property type="molecule type" value="Genomic_DNA"/>
</dbReference>
<evidence type="ECO:0000313" key="1">
    <source>
        <dbReference type="EMBL" id="KAK9166126.1"/>
    </source>
</evidence>
<proteinExistence type="predicted"/>